<reference evidence="6 7" key="1">
    <citation type="submission" date="2015-10" db="EMBL/GenBank/DDBJ databases">
        <title>Erysipelothrix larvae sp. LV19 isolated from the larval gut of the rhinoceros beetle, Trypoxylus dichotomus.</title>
        <authorList>
            <person name="Lim S."/>
            <person name="Kim B.-C."/>
        </authorList>
    </citation>
    <scope>NUCLEOTIDE SEQUENCE [LARGE SCALE GENOMIC DNA]</scope>
    <source>
        <strain evidence="6 7">LV19</strain>
    </source>
</reference>
<proteinExistence type="inferred from homology"/>
<protein>
    <recommendedName>
        <fullName evidence="5">HTH lysR-type domain-containing protein</fullName>
    </recommendedName>
</protein>
<dbReference type="KEGG" id="erl:AOC36_04490"/>
<dbReference type="InterPro" id="IPR036390">
    <property type="entry name" value="WH_DNA-bd_sf"/>
</dbReference>
<dbReference type="Proteomes" id="UP000063781">
    <property type="component" value="Chromosome"/>
</dbReference>
<dbReference type="Gene3D" id="1.10.10.10">
    <property type="entry name" value="Winged helix-like DNA-binding domain superfamily/Winged helix DNA-binding domain"/>
    <property type="match status" value="1"/>
</dbReference>
<dbReference type="InterPro" id="IPR036388">
    <property type="entry name" value="WH-like_DNA-bd_sf"/>
</dbReference>
<accession>A0A120JTL9</accession>
<dbReference type="AlphaFoldDB" id="A0A120JTL9"/>
<dbReference type="GO" id="GO:0000976">
    <property type="term" value="F:transcription cis-regulatory region binding"/>
    <property type="evidence" value="ECO:0007669"/>
    <property type="project" value="TreeGrafter"/>
</dbReference>
<evidence type="ECO:0000256" key="2">
    <source>
        <dbReference type="ARBA" id="ARBA00023015"/>
    </source>
</evidence>
<dbReference type="GO" id="GO:0003700">
    <property type="term" value="F:DNA-binding transcription factor activity"/>
    <property type="evidence" value="ECO:0007669"/>
    <property type="project" value="InterPro"/>
</dbReference>
<gene>
    <name evidence="6" type="ORF">AOC36_04490</name>
</gene>
<organism evidence="6 7">
    <name type="scientific">Erysipelothrix larvae</name>
    <dbReference type="NCBI Taxonomy" id="1514105"/>
    <lineage>
        <taxon>Bacteria</taxon>
        <taxon>Bacillati</taxon>
        <taxon>Bacillota</taxon>
        <taxon>Erysipelotrichia</taxon>
        <taxon>Erysipelotrichales</taxon>
        <taxon>Erysipelotrichaceae</taxon>
        <taxon>Erysipelothrix</taxon>
    </lineage>
</organism>
<evidence type="ECO:0000259" key="5">
    <source>
        <dbReference type="PROSITE" id="PS50931"/>
    </source>
</evidence>
<dbReference type="RefSeq" id="WP_067631839.1">
    <property type="nucleotide sequence ID" value="NZ_CP013213.1"/>
</dbReference>
<evidence type="ECO:0000313" key="6">
    <source>
        <dbReference type="EMBL" id="AMC93255.1"/>
    </source>
</evidence>
<dbReference type="PANTHER" id="PTHR30126">
    <property type="entry name" value="HTH-TYPE TRANSCRIPTIONAL REGULATOR"/>
    <property type="match status" value="1"/>
</dbReference>
<dbReference type="PANTHER" id="PTHR30126:SF40">
    <property type="entry name" value="HTH-TYPE TRANSCRIPTIONAL REGULATOR GLTR"/>
    <property type="match status" value="1"/>
</dbReference>
<evidence type="ECO:0000256" key="3">
    <source>
        <dbReference type="ARBA" id="ARBA00023125"/>
    </source>
</evidence>
<keyword evidence="4" id="KW-0804">Transcription</keyword>
<keyword evidence="3" id="KW-0238">DNA-binding</keyword>
<sequence length="89" mass="9947">MDLKKLNYFVALVEEGNFTRAARSLSVTQPALSWNVKYLEDVLSTQLVKRSTNGIEITKAGEMLYNGAKELLQEADELKKSVSKVGLQK</sequence>
<keyword evidence="7" id="KW-1185">Reference proteome</keyword>
<evidence type="ECO:0000313" key="7">
    <source>
        <dbReference type="Proteomes" id="UP000063781"/>
    </source>
</evidence>
<dbReference type="PROSITE" id="PS50931">
    <property type="entry name" value="HTH_LYSR"/>
    <property type="match status" value="1"/>
</dbReference>
<dbReference type="STRING" id="1514105.AOC36_04490"/>
<dbReference type="FunFam" id="1.10.10.10:FF:000001">
    <property type="entry name" value="LysR family transcriptional regulator"/>
    <property type="match status" value="1"/>
</dbReference>
<name>A0A120JTL9_9FIRM</name>
<evidence type="ECO:0000256" key="4">
    <source>
        <dbReference type="ARBA" id="ARBA00023163"/>
    </source>
</evidence>
<feature type="domain" description="HTH lysR-type" evidence="5">
    <location>
        <begin position="1"/>
        <end position="58"/>
    </location>
</feature>
<dbReference type="SUPFAM" id="SSF46785">
    <property type="entry name" value="Winged helix' DNA-binding domain"/>
    <property type="match status" value="1"/>
</dbReference>
<keyword evidence="2" id="KW-0805">Transcription regulation</keyword>
<evidence type="ECO:0000256" key="1">
    <source>
        <dbReference type="ARBA" id="ARBA00009437"/>
    </source>
</evidence>
<comment type="similarity">
    <text evidence="1">Belongs to the LysR transcriptional regulatory family.</text>
</comment>
<dbReference type="InterPro" id="IPR000847">
    <property type="entry name" value="LysR_HTH_N"/>
</dbReference>
<dbReference type="EMBL" id="CP013213">
    <property type="protein sequence ID" value="AMC93255.1"/>
    <property type="molecule type" value="Genomic_DNA"/>
</dbReference>
<dbReference type="PRINTS" id="PR00039">
    <property type="entry name" value="HTHLYSR"/>
</dbReference>
<dbReference type="OrthoDB" id="9803735at2"/>
<dbReference type="Pfam" id="PF00126">
    <property type="entry name" value="HTH_1"/>
    <property type="match status" value="1"/>
</dbReference>